<dbReference type="AlphaFoldDB" id="B9SSU9"/>
<organism evidence="1 2">
    <name type="scientific">Ricinus communis</name>
    <name type="common">Castor bean</name>
    <dbReference type="NCBI Taxonomy" id="3988"/>
    <lineage>
        <taxon>Eukaryota</taxon>
        <taxon>Viridiplantae</taxon>
        <taxon>Streptophyta</taxon>
        <taxon>Embryophyta</taxon>
        <taxon>Tracheophyta</taxon>
        <taxon>Spermatophyta</taxon>
        <taxon>Magnoliopsida</taxon>
        <taxon>eudicotyledons</taxon>
        <taxon>Gunneridae</taxon>
        <taxon>Pentapetalae</taxon>
        <taxon>rosids</taxon>
        <taxon>fabids</taxon>
        <taxon>Malpighiales</taxon>
        <taxon>Euphorbiaceae</taxon>
        <taxon>Acalyphoideae</taxon>
        <taxon>Acalypheae</taxon>
        <taxon>Ricinus</taxon>
    </lineage>
</organism>
<evidence type="ECO:0000313" key="1">
    <source>
        <dbReference type="EMBL" id="EEF33312.1"/>
    </source>
</evidence>
<keyword evidence="2" id="KW-1185">Reference proteome</keyword>
<evidence type="ECO:0000313" key="2">
    <source>
        <dbReference type="Proteomes" id="UP000008311"/>
    </source>
</evidence>
<proteinExistence type="predicted"/>
<sequence length="89" mass="10078">MSRAWGCVPVIDVPVEDTWPGVESLGNYASVTTDYRQSFHARRRLGSKVPYLEDDGLELLRSMLCLNPATRITANQALHHRYFNDLQSA</sequence>
<reference evidence="2" key="1">
    <citation type="journal article" date="2010" name="Nat. Biotechnol.">
        <title>Draft genome sequence of the oilseed species Ricinus communis.</title>
        <authorList>
            <person name="Chan A.P."/>
            <person name="Crabtree J."/>
            <person name="Zhao Q."/>
            <person name="Lorenzi H."/>
            <person name="Orvis J."/>
            <person name="Puiu D."/>
            <person name="Melake-Berhan A."/>
            <person name="Jones K.M."/>
            <person name="Redman J."/>
            <person name="Chen G."/>
            <person name="Cahoon E.B."/>
            <person name="Gedil M."/>
            <person name="Stanke M."/>
            <person name="Haas B.J."/>
            <person name="Wortman J.R."/>
            <person name="Fraser-Liggett C.M."/>
            <person name="Ravel J."/>
            <person name="Rabinowicz P.D."/>
        </authorList>
    </citation>
    <scope>NUCLEOTIDE SEQUENCE [LARGE SCALE GENOMIC DNA]</scope>
    <source>
        <strain evidence="2">cv. Hale</strain>
    </source>
</reference>
<gene>
    <name evidence="1" type="ORF">RCOM_0792610</name>
</gene>
<dbReference type="SUPFAM" id="SSF56112">
    <property type="entry name" value="Protein kinase-like (PK-like)"/>
    <property type="match status" value="1"/>
</dbReference>
<accession>B9SSU9</accession>
<protein>
    <submittedName>
        <fullName evidence="1">Uncharacterized protein</fullName>
    </submittedName>
</protein>
<dbReference type="STRING" id="3988.B9SSU9"/>
<dbReference type="InParanoid" id="B9SSU9"/>
<dbReference type="eggNOG" id="KOG0594">
    <property type="taxonomic scope" value="Eukaryota"/>
</dbReference>
<dbReference type="EMBL" id="EQ974118">
    <property type="protein sequence ID" value="EEF33312.1"/>
    <property type="molecule type" value="Genomic_DNA"/>
</dbReference>
<dbReference type="Proteomes" id="UP000008311">
    <property type="component" value="Unassembled WGS sequence"/>
</dbReference>
<dbReference type="Gene3D" id="1.10.510.10">
    <property type="entry name" value="Transferase(Phosphotransferase) domain 1"/>
    <property type="match status" value="1"/>
</dbReference>
<name>B9SSU9_RICCO</name>
<dbReference type="InterPro" id="IPR011009">
    <property type="entry name" value="Kinase-like_dom_sf"/>
</dbReference>